<feature type="compositionally biased region" description="Polar residues" evidence="1">
    <location>
        <begin position="82"/>
        <end position="91"/>
    </location>
</feature>
<sequence>MNKTRGKKYRGKNPMDSNLLSQVEASSLQKINSKEIDDEVETNSTSELKNLESYGNIEDEEYSHADLTSQNTEADKKHIETESASENCQEQIENEEKTNLKDETIKKTDKRSTIDKRKKHEENEKNNNFEFGENINDTNKYDILEPEKKIRKCANVEDNENENENCTRTEKVIRNVENILKNSEKYIGTDNGTPNKKNNIKINIDGLENSVKINNMKENRMNINKNDNLVCSNNSSLPLIIYGISETIEKIITIDKSNDINKIKMIEIVQDLNILMKSYYNIIVKCDSSLTLTVNKINVLYKHYKHVENYIYEELYKKGNSKILEMFDEDKIKDIDIRHANKKIKNDDQQINIFSSTMYSSDVTNPSIDSSIDNSINIENKTLNPNNLKNANNLNDLMMETNKIEQLDEDKNPINLENMDGLSILNKDNKEVTPQMINNAEKADKCNDFKIFSSINSKSTTMSSYKDSDNADQIGTENTENKNNIQNKSKEHNKLKRMVNKREHILNKLEKLNSLFFFIFNHKGNIINYLHKEINSCILEFDKTYKLYIPS</sequence>
<feature type="compositionally biased region" description="Polar residues" evidence="1">
    <location>
        <begin position="15"/>
        <end position="31"/>
    </location>
</feature>
<reference evidence="2 3" key="1">
    <citation type="submission" date="2016-08" db="EMBL/GenBank/DDBJ databases">
        <authorList>
            <consortium name="Pathogen Informatics"/>
        </authorList>
    </citation>
    <scope>NUCLEOTIDE SEQUENCE [LARGE SCALE GENOMIC DNA]</scope>
    <source>
        <strain evidence="2 3">CB</strain>
    </source>
</reference>
<gene>
    <name evidence="2" type="ORF">PCHCB_000069600</name>
</gene>
<dbReference type="AlphaFoldDB" id="A0A1D3LC90"/>
<evidence type="ECO:0000256" key="1">
    <source>
        <dbReference type="SAM" id="MobiDB-lite"/>
    </source>
</evidence>
<dbReference type="Proteomes" id="UP000195489">
    <property type="component" value="Chromosome 5"/>
</dbReference>
<feature type="compositionally biased region" description="Basic and acidic residues" evidence="1">
    <location>
        <begin position="94"/>
        <end position="127"/>
    </location>
</feature>
<organism evidence="2 3">
    <name type="scientific">Plasmodium chabaudi chabaudi</name>
    <dbReference type="NCBI Taxonomy" id="31271"/>
    <lineage>
        <taxon>Eukaryota</taxon>
        <taxon>Sar</taxon>
        <taxon>Alveolata</taxon>
        <taxon>Apicomplexa</taxon>
        <taxon>Aconoidasida</taxon>
        <taxon>Haemosporida</taxon>
        <taxon>Plasmodiidae</taxon>
        <taxon>Plasmodium</taxon>
        <taxon>Plasmodium (Vinckeia)</taxon>
    </lineage>
</organism>
<accession>A0A1D3LC90</accession>
<evidence type="ECO:0000313" key="2">
    <source>
        <dbReference type="EMBL" id="SCL99924.1"/>
    </source>
</evidence>
<evidence type="ECO:0000313" key="3">
    <source>
        <dbReference type="Proteomes" id="UP000195489"/>
    </source>
</evidence>
<feature type="region of interest" description="Disordered" evidence="1">
    <location>
        <begin position="1"/>
        <end position="133"/>
    </location>
</feature>
<proteinExistence type="predicted"/>
<dbReference type="EMBL" id="LT608157">
    <property type="protein sequence ID" value="SCL99924.1"/>
    <property type="molecule type" value="Genomic_DNA"/>
</dbReference>
<protein>
    <submittedName>
        <fullName evidence="2">Uncharacterized protein</fullName>
    </submittedName>
</protein>
<name>A0A1D3LC90_PLACU</name>
<feature type="compositionally biased region" description="Basic residues" evidence="1">
    <location>
        <begin position="1"/>
        <end position="11"/>
    </location>
</feature>